<dbReference type="EMBL" id="AP023440">
    <property type="protein sequence ID" value="BCL27714.1"/>
    <property type="molecule type" value="Genomic_DNA"/>
</dbReference>
<dbReference type="KEGG" id="sgm:GCM10017557_25730"/>
<gene>
    <name evidence="2" type="ORF">GCM10017557_25730</name>
</gene>
<feature type="coiled-coil region" evidence="1">
    <location>
        <begin position="27"/>
        <end position="54"/>
    </location>
</feature>
<keyword evidence="1" id="KW-0175">Coiled coil</keyword>
<accession>A0A7G1P1M5</accession>
<evidence type="ECO:0000313" key="3">
    <source>
        <dbReference type="Proteomes" id="UP000516444"/>
    </source>
</evidence>
<dbReference type="Proteomes" id="UP000516444">
    <property type="component" value="Chromosome"/>
</dbReference>
<organism evidence="2 3">
    <name type="scientific">Streptomyces aurantiacus</name>
    <dbReference type="NCBI Taxonomy" id="47760"/>
    <lineage>
        <taxon>Bacteria</taxon>
        <taxon>Bacillati</taxon>
        <taxon>Actinomycetota</taxon>
        <taxon>Actinomycetes</taxon>
        <taxon>Kitasatosporales</taxon>
        <taxon>Streptomycetaceae</taxon>
        <taxon>Streptomyces</taxon>
        <taxon>Streptomyces aurantiacus group</taxon>
    </lineage>
</organism>
<protein>
    <submittedName>
        <fullName evidence="2">Uncharacterized protein</fullName>
    </submittedName>
</protein>
<keyword evidence="3" id="KW-1185">Reference proteome</keyword>
<name>A0A7G1P1M5_9ACTN</name>
<reference evidence="2 3" key="1">
    <citation type="journal article" date="2014" name="Int. J. Syst. Evol. Microbiol.">
        <title>Complete genome sequence of Corynebacterium casei LMG S-19264T (=DSM 44701T), isolated from a smear-ripened cheese.</title>
        <authorList>
            <consortium name="US DOE Joint Genome Institute (JGI-PGF)"/>
            <person name="Walter F."/>
            <person name="Albersmeier A."/>
            <person name="Kalinowski J."/>
            <person name="Ruckert C."/>
        </authorList>
    </citation>
    <scope>NUCLEOTIDE SEQUENCE [LARGE SCALE GENOMIC DNA]</scope>
    <source>
        <strain evidence="2 3">JCM 4677</strain>
    </source>
</reference>
<evidence type="ECO:0000313" key="2">
    <source>
        <dbReference type="EMBL" id="BCL27714.1"/>
    </source>
</evidence>
<dbReference type="AlphaFoldDB" id="A0A7G1P1M5"/>
<evidence type="ECO:0000256" key="1">
    <source>
        <dbReference type="SAM" id="Coils"/>
    </source>
</evidence>
<proteinExistence type="predicted"/>
<sequence>MVMDWLTPLTGLVGVVAGAATSYASTHQAQKQQLADARLAREEAERAAVAAANAQALTALLGHIRKAPPDSSLLDVPSGDSEELAAREEDWWKDLLEYIEPAQVAALEVRDVEVRTLIVEGLTLIHDSRYYNLGVYRRSREWLLMGTVHHLIACVFAWRRDDSTMPEPNGRYKRLKEAWEYEEEVRRIEAEERESA</sequence>